<organism evidence="14 15">
    <name type="scientific">Lishizhenia tianjinensis</name>
    <dbReference type="NCBI Taxonomy" id="477690"/>
    <lineage>
        <taxon>Bacteria</taxon>
        <taxon>Pseudomonadati</taxon>
        <taxon>Bacteroidota</taxon>
        <taxon>Flavobacteriia</taxon>
        <taxon>Flavobacteriales</taxon>
        <taxon>Crocinitomicaceae</taxon>
        <taxon>Lishizhenia</taxon>
    </lineage>
</organism>
<dbReference type="RefSeq" id="WP_090251671.1">
    <property type="nucleotide sequence ID" value="NZ_FPAS01000005.1"/>
</dbReference>
<feature type="transmembrane region" description="Helical" evidence="12">
    <location>
        <begin position="12"/>
        <end position="29"/>
    </location>
</feature>
<evidence type="ECO:0000256" key="7">
    <source>
        <dbReference type="ARBA" id="ARBA00023186"/>
    </source>
</evidence>
<keyword evidence="11" id="KW-0413">Isomerase</keyword>
<evidence type="ECO:0000313" key="14">
    <source>
        <dbReference type="EMBL" id="SFT85526.1"/>
    </source>
</evidence>
<reference evidence="14 15" key="1">
    <citation type="submission" date="2016-10" db="EMBL/GenBank/DDBJ databases">
        <authorList>
            <person name="de Groot N.N."/>
        </authorList>
    </citation>
    <scope>NUCLEOTIDE SEQUENCE [LARGE SCALE GENOMIC DNA]</scope>
    <source>
        <strain evidence="14 15">CGMCC 1.7005</strain>
    </source>
</reference>
<dbReference type="Pfam" id="PF13616">
    <property type="entry name" value="Rotamase_3"/>
    <property type="match status" value="1"/>
</dbReference>
<keyword evidence="4 12" id="KW-0812">Transmembrane</keyword>
<evidence type="ECO:0000256" key="3">
    <source>
        <dbReference type="ARBA" id="ARBA00022519"/>
    </source>
</evidence>
<keyword evidence="3" id="KW-0997">Cell inner membrane</keyword>
<dbReference type="InterPro" id="IPR052029">
    <property type="entry name" value="PpiD_chaperone"/>
</dbReference>
<accession>A0A1I7BE79</accession>
<evidence type="ECO:0000256" key="1">
    <source>
        <dbReference type="ARBA" id="ARBA00004382"/>
    </source>
</evidence>
<dbReference type="PANTHER" id="PTHR47529">
    <property type="entry name" value="PEPTIDYL-PROLYL CIS-TRANS ISOMERASE D"/>
    <property type="match status" value="1"/>
</dbReference>
<comment type="similarity">
    <text evidence="8">Belongs to the PpiD chaperone family.</text>
</comment>
<name>A0A1I7BE79_9FLAO</name>
<dbReference type="Gene3D" id="3.10.50.40">
    <property type="match status" value="1"/>
</dbReference>
<dbReference type="OrthoDB" id="9812372at2"/>
<dbReference type="GO" id="GO:0005886">
    <property type="term" value="C:plasma membrane"/>
    <property type="evidence" value="ECO:0007669"/>
    <property type="project" value="UniProtKB-SubCell"/>
</dbReference>
<keyword evidence="2" id="KW-1003">Cell membrane</keyword>
<keyword evidence="11" id="KW-0697">Rotamase</keyword>
<evidence type="ECO:0000313" key="15">
    <source>
        <dbReference type="Proteomes" id="UP000236454"/>
    </source>
</evidence>
<evidence type="ECO:0000256" key="8">
    <source>
        <dbReference type="ARBA" id="ARBA00038408"/>
    </source>
</evidence>
<keyword evidence="6 12" id="KW-0472">Membrane</keyword>
<dbReference type="AlphaFoldDB" id="A0A1I7BE79"/>
<protein>
    <recommendedName>
        <fullName evidence="9">Periplasmic chaperone PpiD</fullName>
    </recommendedName>
    <alternativeName>
        <fullName evidence="10">Periplasmic folding chaperone</fullName>
    </alternativeName>
</protein>
<dbReference type="EMBL" id="FPAS01000005">
    <property type="protein sequence ID" value="SFT85526.1"/>
    <property type="molecule type" value="Genomic_DNA"/>
</dbReference>
<dbReference type="InterPro" id="IPR046357">
    <property type="entry name" value="PPIase_dom_sf"/>
</dbReference>
<keyword evidence="7" id="KW-0143">Chaperone</keyword>
<sequence length="726" mass="81124">MALIGQIREKSWLLLVVVGVAMLAFILPWDQIFNGSASRGENIGIGTVNGERVDANAYEQYKNNIAQNMFNSKRQQDPNASLTENDLKNAENQAWNALVGKMLTIEQYEELGLVVSPYELDGIMYGRSGFEPSPLIRQVAVDSNGMFNSARAQQILDQLQMEDPARYQAVVEEIKFTRLNEKYMSMLSYGVKATSLEAKEDYEAGKTVKNVSFIFKRYSEIPSNEVEVSDEELKAYYAEHKNDKKYEQQGMRKVSYFSVPVTPSEDDTISALNSMVQLKNSFENAENDTLFVQQYMQTPEVSTVKFYPEDSYLNPQQMQQTYPAEMTNLNVGDVVGPISTATFIGVAKVKEIEEQKQAHVRHILISANKSDEDAYAAAKIKADSIANVIRTQNNYVEMEAQFNEDPGGKMNHGVYKNFPEGVMVTEFNDFAFNEPVGTIGVVGTTYGYHVVEVMGRRTVPVYGMFAVNRPVTVTSKTVSTRKTEARSMISEINRVIAKFPVEERTAAFDSMVRSLGYTSRLANILDKSPQVSALGTQGEGQLIKFVYKEGNEPGMMNPFPVKDNDKYVIAYYGERQEEGIAPFEAVKERMRYEIVKEKQAEMLMAEFEGKTDLDVAAQELGLKIEQQGITFDATSVTGAGNAPIFVGTVFSGLQDGQTTVAFEGKSGVFMVRVDNTVPAPETTDFSTERKSLQETNRSNITSRFQNALIQKADVVDNRKLNALGLR</sequence>
<evidence type="ECO:0000256" key="4">
    <source>
        <dbReference type="ARBA" id="ARBA00022692"/>
    </source>
</evidence>
<evidence type="ECO:0000256" key="11">
    <source>
        <dbReference type="PROSITE-ProRule" id="PRU00278"/>
    </source>
</evidence>
<evidence type="ECO:0000256" key="6">
    <source>
        <dbReference type="ARBA" id="ARBA00023136"/>
    </source>
</evidence>
<keyword evidence="15" id="KW-1185">Reference proteome</keyword>
<keyword evidence="5 12" id="KW-1133">Transmembrane helix</keyword>
<evidence type="ECO:0000256" key="12">
    <source>
        <dbReference type="SAM" id="Phobius"/>
    </source>
</evidence>
<dbReference type="SUPFAM" id="SSF54534">
    <property type="entry name" value="FKBP-like"/>
    <property type="match status" value="1"/>
</dbReference>
<dbReference type="Pfam" id="PF13623">
    <property type="entry name" value="SurA_N_2"/>
    <property type="match status" value="1"/>
</dbReference>
<dbReference type="Proteomes" id="UP000236454">
    <property type="component" value="Unassembled WGS sequence"/>
</dbReference>
<evidence type="ECO:0000256" key="5">
    <source>
        <dbReference type="ARBA" id="ARBA00022989"/>
    </source>
</evidence>
<dbReference type="SUPFAM" id="SSF109998">
    <property type="entry name" value="Triger factor/SurA peptide-binding domain-like"/>
    <property type="match status" value="1"/>
</dbReference>
<dbReference type="STRING" id="477690.SAMN05216474_2733"/>
<evidence type="ECO:0000256" key="10">
    <source>
        <dbReference type="ARBA" id="ARBA00042775"/>
    </source>
</evidence>
<feature type="domain" description="PpiC" evidence="13">
    <location>
        <begin position="355"/>
        <end position="455"/>
    </location>
</feature>
<evidence type="ECO:0000256" key="9">
    <source>
        <dbReference type="ARBA" id="ARBA00040743"/>
    </source>
</evidence>
<dbReference type="InterPro" id="IPR000297">
    <property type="entry name" value="PPIase_PpiC"/>
</dbReference>
<proteinExistence type="inferred from homology"/>
<dbReference type="PROSITE" id="PS50198">
    <property type="entry name" value="PPIC_PPIASE_2"/>
    <property type="match status" value="1"/>
</dbReference>
<dbReference type="GO" id="GO:0003755">
    <property type="term" value="F:peptidyl-prolyl cis-trans isomerase activity"/>
    <property type="evidence" value="ECO:0007669"/>
    <property type="project" value="UniProtKB-KW"/>
</dbReference>
<evidence type="ECO:0000259" key="13">
    <source>
        <dbReference type="PROSITE" id="PS50198"/>
    </source>
</evidence>
<evidence type="ECO:0000256" key="2">
    <source>
        <dbReference type="ARBA" id="ARBA00022475"/>
    </source>
</evidence>
<dbReference type="InterPro" id="IPR027304">
    <property type="entry name" value="Trigger_fact/SurA_dom_sf"/>
</dbReference>
<comment type="subcellular location">
    <subcellularLocation>
        <location evidence="1">Cell inner membrane</location>
        <topology evidence="1">Single-pass type II membrane protein</topology>
        <orientation evidence="1">Periplasmic side</orientation>
    </subcellularLocation>
</comment>
<dbReference type="PANTHER" id="PTHR47529:SF1">
    <property type="entry name" value="PERIPLASMIC CHAPERONE PPID"/>
    <property type="match status" value="1"/>
</dbReference>
<gene>
    <name evidence="14" type="ORF">SAMN05216474_2733</name>
</gene>